<dbReference type="PROSITE" id="PS50077">
    <property type="entry name" value="HEAT_REPEAT"/>
    <property type="match status" value="1"/>
</dbReference>
<organism evidence="4 5">
    <name type="scientific">Tigriopus californicus</name>
    <name type="common">Marine copepod</name>
    <dbReference type="NCBI Taxonomy" id="6832"/>
    <lineage>
        <taxon>Eukaryota</taxon>
        <taxon>Metazoa</taxon>
        <taxon>Ecdysozoa</taxon>
        <taxon>Arthropoda</taxon>
        <taxon>Crustacea</taxon>
        <taxon>Multicrustacea</taxon>
        <taxon>Hexanauplia</taxon>
        <taxon>Copepoda</taxon>
        <taxon>Harpacticoida</taxon>
        <taxon>Harpacticidae</taxon>
        <taxon>Tigriopus</taxon>
    </lineage>
</organism>
<feature type="compositionally biased region" description="Basic residues" evidence="2">
    <location>
        <begin position="25"/>
        <end position="34"/>
    </location>
</feature>
<dbReference type="Pfam" id="PF12333">
    <property type="entry name" value="Ipi1_N"/>
    <property type="match status" value="1"/>
</dbReference>
<feature type="region of interest" description="Disordered" evidence="2">
    <location>
        <begin position="1"/>
        <end position="37"/>
    </location>
</feature>
<accession>A0A553PFF2</accession>
<feature type="region of interest" description="Disordered" evidence="2">
    <location>
        <begin position="212"/>
        <end position="233"/>
    </location>
</feature>
<evidence type="ECO:0000313" key="4">
    <source>
        <dbReference type="EMBL" id="TRY76410.1"/>
    </source>
</evidence>
<evidence type="ECO:0000256" key="1">
    <source>
        <dbReference type="PROSITE-ProRule" id="PRU00103"/>
    </source>
</evidence>
<protein>
    <recommendedName>
        <fullName evidence="3">Pre-rRNA-processing protein Ipi1 N-terminal domain-containing protein</fullName>
    </recommendedName>
</protein>
<dbReference type="STRING" id="6832.A0A553PFF2"/>
<feature type="domain" description="Pre-rRNA-processing protein Ipi1 N-terminal" evidence="3">
    <location>
        <begin position="154"/>
        <end position="253"/>
    </location>
</feature>
<reference evidence="4 5" key="1">
    <citation type="journal article" date="2018" name="Nat. Ecol. Evol.">
        <title>Genomic signatures of mitonuclear coevolution across populations of Tigriopus californicus.</title>
        <authorList>
            <person name="Barreto F.S."/>
            <person name="Watson E.T."/>
            <person name="Lima T.G."/>
            <person name="Willett C.S."/>
            <person name="Edmands S."/>
            <person name="Li W."/>
            <person name="Burton R.S."/>
        </authorList>
    </citation>
    <scope>NUCLEOTIDE SEQUENCE [LARGE SCALE GENOMIC DNA]</scope>
    <source>
        <strain evidence="4 5">San Diego</strain>
    </source>
</reference>
<dbReference type="Proteomes" id="UP000318571">
    <property type="component" value="Chromosome 5"/>
</dbReference>
<comment type="caution">
    <text evidence="4">The sequence shown here is derived from an EMBL/GenBank/DDBJ whole genome shotgun (WGS) entry which is preliminary data.</text>
</comment>
<name>A0A553PFF2_TIGCA</name>
<dbReference type="InterPro" id="IPR011989">
    <property type="entry name" value="ARM-like"/>
</dbReference>
<dbReference type="InterPro" id="IPR021133">
    <property type="entry name" value="HEAT_type_2"/>
</dbReference>
<evidence type="ECO:0000256" key="2">
    <source>
        <dbReference type="SAM" id="MobiDB-lite"/>
    </source>
</evidence>
<feature type="compositionally biased region" description="Basic residues" evidence="2">
    <location>
        <begin position="1"/>
        <end position="13"/>
    </location>
</feature>
<proteinExistence type="predicted"/>
<dbReference type="Gene3D" id="1.25.10.10">
    <property type="entry name" value="Leucine-rich Repeat Variant"/>
    <property type="match status" value="1"/>
</dbReference>
<dbReference type="EMBL" id="VCGU01000004">
    <property type="protein sequence ID" value="TRY76410.1"/>
    <property type="molecule type" value="Genomic_DNA"/>
</dbReference>
<evidence type="ECO:0000313" key="5">
    <source>
        <dbReference type="Proteomes" id="UP000318571"/>
    </source>
</evidence>
<gene>
    <name evidence="4" type="ORF">TCAL_00033</name>
</gene>
<dbReference type="InterPro" id="IPR016024">
    <property type="entry name" value="ARM-type_fold"/>
</dbReference>
<keyword evidence="5" id="KW-1185">Reference proteome</keyword>
<dbReference type="SUPFAM" id="SSF48371">
    <property type="entry name" value="ARM repeat"/>
    <property type="match status" value="1"/>
</dbReference>
<dbReference type="OrthoDB" id="361362at2759"/>
<evidence type="ECO:0000259" key="3">
    <source>
        <dbReference type="Pfam" id="PF12333"/>
    </source>
</evidence>
<feature type="repeat" description="HEAT" evidence="1">
    <location>
        <begin position="118"/>
        <end position="155"/>
    </location>
</feature>
<dbReference type="InterPro" id="IPR024679">
    <property type="entry name" value="Ipi1_N"/>
</dbReference>
<sequence>MVKKAGQKRKKAEKAKTQLKTSGKPQKKGRKIRGKGANETKFDVKTKVIALHKTSEVTISSTPAPETPVFTGKLPSLKENTHRLTNTNATVRLEAVRALIQLMRRRQELPALLEITTFLPKILPILSDSDRDVRTEVAKLLRVLMEESDDFQTEPVQRLLTAHLCCSLSHIDPSVARHSLKVLDSVIDLCPNVVEQSFEKIVTSTLAQLGQKQNSQSSNGTVTSGPSFSGTLDQNVSHNEWRLAVLTRLDQMLSIVAESSIPTTLLRVERELEESSFQPFQGLFATKSYYQSGMTLLDVMAPFKTTDLNTSDESGSTLITRKIIGLLSEVLSEIKSGSWNERGGMNSSSLDAILEDSLAKVASVLYHLEQIYMKESLSYPPMFVEQLLNAYPFSFTDKPKELKANLMLGSLMIQQVEQHSSDYEETSQKLAKIVHGTLSGKLLSVCKDFQLLENVLKTLLADERINLDETADAFLQALLRFNHEESLSRIAVHLLQQNCLESQRIWPWIETLKDGSINDFEAQAITILRKRNQLPSSMLVES</sequence>
<dbReference type="AlphaFoldDB" id="A0A553PFF2"/>